<comment type="caution">
    <text evidence="1">The sequence shown here is derived from an EMBL/GenBank/DDBJ whole genome shotgun (WGS) entry which is preliminary data.</text>
</comment>
<dbReference type="PANTHER" id="PTHR42085:SF2">
    <property type="entry name" value="F-BOX DOMAIN-CONTAINING PROTEIN"/>
    <property type="match status" value="1"/>
</dbReference>
<gene>
    <name evidence="1" type="ORF">NA57DRAFT_60982</name>
</gene>
<dbReference type="InterPro" id="IPR038883">
    <property type="entry name" value="AN11006-like"/>
</dbReference>
<organism evidence="1 2">
    <name type="scientific">Rhizodiscina lignyota</name>
    <dbReference type="NCBI Taxonomy" id="1504668"/>
    <lineage>
        <taxon>Eukaryota</taxon>
        <taxon>Fungi</taxon>
        <taxon>Dikarya</taxon>
        <taxon>Ascomycota</taxon>
        <taxon>Pezizomycotina</taxon>
        <taxon>Dothideomycetes</taxon>
        <taxon>Pleosporomycetidae</taxon>
        <taxon>Aulographales</taxon>
        <taxon>Rhizodiscinaceae</taxon>
        <taxon>Rhizodiscina</taxon>
    </lineage>
</organism>
<keyword evidence="2" id="KW-1185">Reference proteome</keyword>
<reference evidence="1" key="1">
    <citation type="journal article" date="2020" name="Stud. Mycol.">
        <title>101 Dothideomycetes genomes: a test case for predicting lifestyles and emergence of pathogens.</title>
        <authorList>
            <person name="Haridas S."/>
            <person name="Albert R."/>
            <person name="Binder M."/>
            <person name="Bloem J."/>
            <person name="Labutti K."/>
            <person name="Salamov A."/>
            <person name="Andreopoulos B."/>
            <person name="Baker S."/>
            <person name="Barry K."/>
            <person name="Bills G."/>
            <person name="Bluhm B."/>
            <person name="Cannon C."/>
            <person name="Castanera R."/>
            <person name="Culley D."/>
            <person name="Daum C."/>
            <person name="Ezra D."/>
            <person name="Gonzalez J."/>
            <person name="Henrissat B."/>
            <person name="Kuo A."/>
            <person name="Liang C."/>
            <person name="Lipzen A."/>
            <person name="Lutzoni F."/>
            <person name="Magnuson J."/>
            <person name="Mondo S."/>
            <person name="Nolan M."/>
            <person name="Ohm R."/>
            <person name="Pangilinan J."/>
            <person name="Park H.-J."/>
            <person name="Ramirez L."/>
            <person name="Alfaro M."/>
            <person name="Sun H."/>
            <person name="Tritt A."/>
            <person name="Yoshinaga Y."/>
            <person name="Zwiers L.-H."/>
            <person name="Turgeon B."/>
            <person name="Goodwin S."/>
            <person name="Spatafora J."/>
            <person name="Crous P."/>
            <person name="Grigoriev I."/>
        </authorList>
    </citation>
    <scope>NUCLEOTIDE SEQUENCE</scope>
    <source>
        <strain evidence="1">CBS 133067</strain>
    </source>
</reference>
<sequence>MGDCQDINYPQLNVGGSQASRITASDSPFLKLPVELRYYVYSYLLPNDIIPARHDTSTTSVADLRKDGEKCSIAIMRVNKLLYQETLDYLYNACTIELDIDPYGIHFCADGGTPITLRSGKLAAFFKFFRRIEFVKFWDDDPEEYKVFEPGNRVKDFTNVFIDSMLHQNQRPLKLHLTYYDDRPLLGSREYNEDHLLDLKWHMQPFLKLRGIRAVHAHYQRHPENLDADSETSRLLNWFEYEAHLMGQDDSRLRLEESQRMQAEILAEMQQFLDNLASTMEETTPSTTRPCTFTKRWSQQKRWMEPFMTKIIVHALLSDEILTELAKEYYHAWEAQDESNVQIFLAASAKIDGIIGRLPEELQRLMWCYRRWI</sequence>
<dbReference type="OrthoDB" id="62952at2759"/>
<dbReference type="EMBL" id="ML978136">
    <property type="protein sequence ID" value="KAF2093763.1"/>
    <property type="molecule type" value="Genomic_DNA"/>
</dbReference>
<name>A0A9P4M1N5_9PEZI</name>
<dbReference type="Proteomes" id="UP000799772">
    <property type="component" value="Unassembled WGS sequence"/>
</dbReference>
<protein>
    <recommendedName>
        <fullName evidence="3">F-box domain-containing protein</fullName>
    </recommendedName>
</protein>
<proteinExistence type="predicted"/>
<dbReference type="AlphaFoldDB" id="A0A9P4M1N5"/>
<accession>A0A9P4M1N5</accession>
<evidence type="ECO:0000313" key="2">
    <source>
        <dbReference type="Proteomes" id="UP000799772"/>
    </source>
</evidence>
<evidence type="ECO:0000313" key="1">
    <source>
        <dbReference type="EMBL" id="KAF2093763.1"/>
    </source>
</evidence>
<dbReference type="PANTHER" id="PTHR42085">
    <property type="entry name" value="F-BOX DOMAIN-CONTAINING PROTEIN"/>
    <property type="match status" value="1"/>
</dbReference>
<evidence type="ECO:0008006" key="3">
    <source>
        <dbReference type="Google" id="ProtNLM"/>
    </source>
</evidence>